<gene>
    <name evidence="1" type="ORF">BV25DRAFT_1819772</name>
</gene>
<comment type="caution">
    <text evidence="1">The sequence shown here is derived from an EMBL/GenBank/DDBJ whole genome shotgun (WGS) entry which is preliminary data.</text>
</comment>
<dbReference type="EMBL" id="MU277190">
    <property type="protein sequence ID" value="KAI0067441.1"/>
    <property type="molecule type" value="Genomic_DNA"/>
</dbReference>
<organism evidence="1 2">
    <name type="scientific">Artomyces pyxidatus</name>
    <dbReference type="NCBI Taxonomy" id="48021"/>
    <lineage>
        <taxon>Eukaryota</taxon>
        <taxon>Fungi</taxon>
        <taxon>Dikarya</taxon>
        <taxon>Basidiomycota</taxon>
        <taxon>Agaricomycotina</taxon>
        <taxon>Agaricomycetes</taxon>
        <taxon>Russulales</taxon>
        <taxon>Auriscalpiaceae</taxon>
        <taxon>Artomyces</taxon>
    </lineage>
</organism>
<name>A0ACB8TG68_9AGAM</name>
<evidence type="ECO:0000313" key="1">
    <source>
        <dbReference type="EMBL" id="KAI0067441.1"/>
    </source>
</evidence>
<accession>A0ACB8TG68</accession>
<reference evidence="1" key="2">
    <citation type="journal article" date="2022" name="New Phytol.">
        <title>Evolutionary transition to the ectomycorrhizal habit in the genomes of a hyperdiverse lineage of mushroom-forming fungi.</title>
        <authorList>
            <person name="Looney B."/>
            <person name="Miyauchi S."/>
            <person name="Morin E."/>
            <person name="Drula E."/>
            <person name="Courty P.E."/>
            <person name="Kohler A."/>
            <person name="Kuo A."/>
            <person name="LaButti K."/>
            <person name="Pangilinan J."/>
            <person name="Lipzen A."/>
            <person name="Riley R."/>
            <person name="Andreopoulos W."/>
            <person name="He G."/>
            <person name="Johnson J."/>
            <person name="Nolan M."/>
            <person name="Tritt A."/>
            <person name="Barry K.W."/>
            <person name="Grigoriev I.V."/>
            <person name="Nagy L.G."/>
            <person name="Hibbett D."/>
            <person name="Henrissat B."/>
            <person name="Matheny P.B."/>
            <person name="Labbe J."/>
            <person name="Martin F.M."/>
        </authorList>
    </citation>
    <scope>NUCLEOTIDE SEQUENCE</scope>
    <source>
        <strain evidence="1">HHB10654</strain>
    </source>
</reference>
<evidence type="ECO:0000313" key="2">
    <source>
        <dbReference type="Proteomes" id="UP000814140"/>
    </source>
</evidence>
<reference evidence="1" key="1">
    <citation type="submission" date="2021-03" db="EMBL/GenBank/DDBJ databases">
        <authorList>
            <consortium name="DOE Joint Genome Institute"/>
            <person name="Ahrendt S."/>
            <person name="Looney B.P."/>
            <person name="Miyauchi S."/>
            <person name="Morin E."/>
            <person name="Drula E."/>
            <person name="Courty P.E."/>
            <person name="Chicoki N."/>
            <person name="Fauchery L."/>
            <person name="Kohler A."/>
            <person name="Kuo A."/>
            <person name="Labutti K."/>
            <person name="Pangilinan J."/>
            <person name="Lipzen A."/>
            <person name="Riley R."/>
            <person name="Andreopoulos W."/>
            <person name="He G."/>
            <person name="Johnson J."/>
            <person name="Barry K.W."/>
            <person name="Grigoriev I.V."/>
            <person name="Nagy L."/>
            <person name="Hibbett D."/>
            <person name="Henrissat B."/>
            <person name="Matheny P.B."/>
            <person name="Labbe J."/>
            <person name="Martin F."/>
        </authorList>
    </citation>
    <scope>NUCLEOTIDE SEQUENCE</scope>
    <source>
        <strain evidence="1">HHB10654</strain>
    </source>
</reference>
<dbReference type="Proteomes" id="UP000814140">
    <property type="component" value="Unassembled WGS sequence"/>
</dbReference>
<sequence length="54" mass="5698">MQFSLFLALLAFAQVARTTPLVAAKTEDEVAAIGAKPCGVFRRAGVTLRGCSQD</sequence>
<protein>
    <submittedName>
        <fullName evidence="1">Uncharacterized protein</fullName>
    </submittedName>
</protein>
<proteinExistence type="predicted"/>
<keyword evidence="2" id="KW-1185">Reference proteome</keyword>